<comment type="caution">
    <text evidence="6">The sequence shown here is derived from an EMBL/GenBank/DDBJ whole genome shotgun (WGS) entry which is preliminary data.</text>
</comment>
<keyword evidence="4 6" id="KW-0067">ATP-binding</keyword>
<dbReference type="InterPro" id="IPR027417">
    <property type="entry name" value="P-loop_NTPase"/>
</dbReference>
<comment type="similarity">
    <text evidence="1">Belongs to the ABC transporter superfamily.</text>
</comment>
<dbReference type="Gene3D" id="3.40.50.300">
    <property type="entry name" value="P-loop containing nucleotide triphosphate hydrolases"/>
    <property type="match status" value="1"/>
</dbReference>
<dbReference type="GO" id="GO:0016887">
    <property type="term" value="F:ATP hydrolysis activity"/>
    <property type="evidence" value="ECO:0007669"/>
    <property type="project" value="InterPro"/>
</dbReference>
<dbReference type="PROSITE" id="PS00211">
    <property type="entry name" value="ABC_TRANSPORTER_1"/>
    <property type="match status" value="1"/>
</dbReference>
<reference evidence="6 7" key="1">
    <citation type="submission" date="2020-02" db="EMBL/GenBank/DDBJ databases">
        <authorList>
            <person name="Li X.-J."/>
            <person name="Han X.-M."/>
        </authorList>
    </citation>
    <scope>NUCLEOTIDE SEQUENCE [LARGE SCALE GENOMIC DNA]</scope>
    <source>
        <strain evidence="6 7">CCTCC AB 2017055</strain>
    </source>
</reference>
<accession>A0A6L9SFL8</accession>
<evidence type="ECO:0000259" key="5">
    <source>
        <dbReference type="PROSITE" id="PS50893"/>
    </source>
</evidence>
<evidence type="ECO:0000256" key="4">
    <source>
        <dbReference type="ARBA" id="ARBA00022840"/>
    </source>
</evidence>
<dbReference type="SMART" id="SM00382">
    <property type="entry name" value="AAA"/>
    <property type="match status" value="1"/>
</dbReference>
<evidence type="ECO:0000256" key="3">
    <source>
        <dbReference type="ARBA" id="ARBA00022741"/>
    </source>
</evidence>
<keyword evidence="3" id="KW-0547">Nucleotide-binding</keyword>
<sequence>MIEALGLTKRYGDVLAVDDLSFRIPPGQVTGFLGPNGSGKTTTMRMILGLDRPSAGSVTVNGHRYVDLPVPMREVGAMLDARAVHPRRTAYNHLRCLARSNGIGRSRVDAVLELVGLDGAADTRAGTFSLGMAQRLGIAAALLGDPGVLILDEPANGLDPEGMHWIRGLLRDLAGEGRTVLLSSHALNEMTHIADHLIVIGRGSIVADASTEQLLKSDDTPRVLVRVADGYGESLSRAVVEAGADVRRMADGALLVSGLDSTRISALAAAGGEDISELTPQVASLEETFMRLTGAYVDYRAVAGEWR</sequence>
<dbReference type="PANTHER" id="PTHR43335">
    <property type="entry name" value="ABC TRANSPORTER, ATP-BINDING PROTEIN"/>
    <property type="match status" value="1"/>
</dbReference>
<dbReference type="Proteomes" id="UP000475214">
    <property type="component" value="Unassembled WGS sequence"/>
</dbReference>
<dbReference type="EMBL" id="JAAGOA010000030">
    <property type="protein sequence ID" value="NEE04175.1"/>
    <property type="molecule type" value="Genomic_DNA"/>
</dbReference>
<evidence type="ECO:0000313" key="6">
    <source>
        <dbReference type="EMBL" id="NEE04175.1"/>
    </source>
</evidence>
<evidence type="ECO:0000313" key="7">
    <source>
        <dbReference type="Proteomes" id="UP000475214"/>
    </source>
</evidence>
<gene>
    <name evidence="6" type="ORF">G1H10_28795</name>
</gene>
<dbReference type="InterPro" id="IPR003439">
    <property type="entry name" value="ABC_transporter-like_ATP-bd"/>
</dbReference>
<keyword evidence="7" id="KW-1185">Reference proteome</keyword>
<proteinExistence type="inferred from homology"/>
<evidence type="ECO:0000256" key="1">
    <source>
        <dbReference type="ARBA" id="ARBA00005417"/>
    </source>
</evidence>
<organism evidence="6 7">
    <name type="scientific">Phytoactinopolyspora halotolerans</name>
    <dbReference type="NCBI Taxonomy" id="1981512"/>
    <lineage>
        <taxon>Bacteria</taxon>
        <taxon>Bacillati</taxon>
        <taxon>Actinomycetota</taxon>
        <taxon>Actinomycetes</taxon>
        <taxon>Jiangellales</taxon>
        <taxon>Jiangellaceae</taxon>
        <taxon>Phytoactinopolyspora</taxon>
    </lineage>
</organism>
<dbReference type="PROSITE" id="PS50893">
    <property type="entry name" value="ABC_TRANSPORTER_2"/>
    <property type="match status" value="1"/>
</dbReference>
<name>A0A6L9SFL8_9ACTN</name>
<dbReference type="SUPFAM" id="SSF52540">
    <property type="entry name" value="P-loop containing nucleoside triphosphate hydrolases"/>
    <property type="match status" value="1"/>
</dbReference>
<protein>
    <submittedName>
        <fullName evidence="6">ATP-binding cassette domain-containing protein</fullName>
    </submittedName>
</protein>
<dbReference type="RefSeq" id="WP_163744569.1">
    <property type="nucleotide sequence ID" value="NZ_JAAGOA010000030.1"/>
</dbReference>
<evidence type="ECO:0000256" key="2">
    <source>
        <dbReference type="ARBA" id="ARBA00022448"/>
    </source>
</evidence>
<dbReference type="InterPro" id="IPR003593">
    <property type="entry name" value="AAA+_ATPase"/>
</dbReference>
<keyword evidence="2" id="KW-0813">Transport</keyword>
<dbReference type="PANTHER" id="PTHR43335:SF4">
    <property type="entry name" value="ABC TRANSPORTER, ATP-BINDING PROTEIN"/>
    <property type="match status" value="1"/>
</dbReference>
<dbReference type="InterPro" id="IPR017871">
    <property type="entry name" value="ABC_transporter-like_CS"/>
</dbReference>
<dbReference type="Pfam" id="PF00005">
    <property type="entry name" value="ABC_tran"/>
    <property type="match status" value="1"/>
</dbReference>
<dbReference type="GO" id="GO:0005524">
    <property type="term" value="F:ATP binding"/>
    <property type="evidence" value="ECO:0007669"/>
    <property type="project" value="UniProtKB-KW"/>
</dbReference>
<feature type="domain" description="ABC transporter" evidence="5">
    <location>
        <begin position="2"/>
        <end position="227"/>
    </location>
</feature>
<dbReference type="AlphaFoldDB" id="A0A6L9SFL8"/>